<evidence type="ECO:0000313" key="2">
    <source>
        <dbReference type="EMBL" id="TWS30289.1"/>
    </source>
</evidence>
<comment type="caution">
    <text evidence="2">The sequence shown here is derived from an EMBL/GenBank/DDBJ whole genome shotgun (WGS) entry which is preliminary data.</text>
</comment>
<proteinExistence type="predicted"/>
<feature type="compositionally biased region" description="Polar residues" evidence="1">
    <location>
        <begin position="12"/>
        <end position="24"/>
    </location>
</feature>
<organism evidence="2 3">
    <name type="scientific">Tsukamurella conjunctivitidis</name>
    <dbReference type="NCBI Taxonomy" id="2592068"/>
    <lineage>
        <taxon>Bacteria</taxon>
        <taxon>Bacillati</taxon>
        <taxon>Actinomycetota</taxon>
        <taxon>Actinomycetes</taxon>
        <taxon>Mycobacteriales</taxon>
        <taxon>Tsukamurellaceae</taxon>
        <taxon>Tsukamurella</taxon>
    </lineage>
</organism>
<feature type="region of interest" description="Disordered" evidence="1">
    <location>
        <begin position="1"/>
        <end position="41"/>
    </location>
</feature>
<accession>A0A5C5S4Y8</accession>
<dbReference type="AlphaFoldDB" id="A0A5C5S4Y8"/>
<name>A0A5C5S4Y8_9ACTN</name>
<dbReference type="Proteomes" id="UP000319375">
    <property type="component" value="Unassembled WGS sequence"/>
</dbReference>
<evidence type="ECO:0000256" key="1">
    <source>
        <dbReference type="SAM" id="MobiDB-lite"/>
    </source>
</evidence>
<dbReference type="OrthoDB" id="5191634at2"/>
<gene>
    <name evidence="2" type="ORF">FK530_05570</name>
</gene>
<evidence type="ECO:0000313" key="3">
    <source>
        <dbReference type="Proteomes" id="UP000319375"/>
    </source>
</evidence>
<dbReference type="EMBL" id="VIGX01000002">
    <property type="protein sequence ID" value="TWS30289.1"/>
    <property type="molecule type" value="Genomic_DNA"/>
</dbReference>
<protein>
    <submittedName>
        <fullName evidence="2">Uncharacterized protein</fullName>
    </submittedName>
</protein>
<keyword evidence="3" id="KW-1185">Reference proteome</keyword>
<sequence length="81" mass="8642">MTAHRYSVDTGACQNSGVSETSNAKKPGYVDNGWPQGADGHADHAVNELAAPVVGALSPFGELEFPQEHIPYVHPSTRVNR</sequence>
<reference evidence="2 3" key="1">
    <citation type="submission" date="2019-06" db="EMBL/GenBank/DDBJ databases">
        <title>Tsukamurella conjunctivitidis sp. nov., Tsukamurella assacharolytica sp. nov. and Tsukamurella sputae sp. nov. isolated from patients with conjunctivitis, bacteraemia (lymphoma) and respiratory infection (sputum) in Hong Kong.</title>
        <authorList>
            <person name="Teng J.L.L."/>
            <person name="Lee H.H."/>
            <person name="Fong J.Y.H."/>
            <person name="Fok K.M.N."/>
            <person name="Lau S.K.P."/>
            <person name="Woo P.C.Y."/>
        </authorList>
    </citation>
    <scope>NUCLEOTIDE SEQUENCE [LARGE SCALE GENOMIC DNA]</scope>
    <source>
        <strain evidence="2 3">HKU72</strain>
    </source>
</reference>